<dbReference type="PANTHER" id="PTHR43677:SF4">
    <property type="entry name" value="QUINONE OXIDOREDUCTASE-LIKE PROTEIN 2"/>
    <property type="match status" value="1"/>
</dbReference>
<gene>
    <name evidence="2" type="ORF">WKW77_04815</name>
</gene>
<dbReference type="InterPro" id="IPR020843">
    <property type="entry name" value="ER"/>
</dbReference>
<keyword evidence="2" id="KW-0560">Oxidoreductase</keyword>
<proteinExistence type="predicted"/>
<feature type="domain" description="Enoyl reductase (ER)" evidence="1">
    <location>
        <begin position="10"/>
        <end position="322"/>
    </location>
</feature>
<dbReference type="InterPro" id="IPR036291">
    <property type="entry name" value="NAD(P)-bd_dom_sf"/>
</dbReference>
<dbReference type="EMBL" id="JBBKZU010000002">
    <property type="protein sequence ID" value="MEJ8810378.1"/>
    <property type="molecule type" value="Genomic_DNA"/>
</dbReference>
<dbReference type="Proteomes" id="UP001365846">
    <property type="component" value="Unassembled WGS sequence"/>
</dbReference>
<dbReference type="Gene3D" id="3.40.50.720">
    <property type="entry name" value="NAD(P)-binding Rossmann-like Domain"/>
    <property type="match status" value="1"/>
</dbReference>
<dbReference type="SUPFAM" id="SSF51735">
    <property type="entry name" value="NAD(P)-binding Rossmann-fold domains"/>
    <property type="match status" value="1"/>
</dbReference>
<organism evidence="2 3">
    <name type="scientific">Variovorax ureilyticus</name>
    <dbReference type="NCBI Taxonomy" id="1836198"/>
    <lineage>
        <taxon>Bacteria</taxon>
        <taxon>Pseudomonadati</taxon>
        <taxon>Pseudomonadota</taxon>
        <taxon>Betaproteobacteria</taxon>
        <taxon>Burkholderiales</taxon>
        <taxon>Comamonadaceae</taxon>
        <taxon>Variovorax</taxon>
    </lineage>
</organism>
<dbReference type="InterPro" id="IPR051397">
    <property type="entry name" value="Zn-ADH-like_protein"/>
</dbReference>
<dbReference type="Gene3D" id="3.90.180.10">
    <property type="entry name" value="Medium-chain alcohol dehydrogenases, catalytic domain"/>
    <property type="match status" value="1"/>
</dbReference>
<name>A0ABU8V9P4_9BURK</name>
<dbReference type="PANTHER" id="PTHR43677">
    <property type="entry name" value="SHORT-CHAIN DEHYDROGENASE/REDUCTASE"/>
    <property type="match status" value="1"/>
</dbReference>
<reference evidence="2 3" key="1">
    <citation type="submission" date="2024-03" db="EMBL/GenBank/DDBJ databases">
        <title>Novel species of the genus Variovorax.</title>
        <authorList>
            <person name="Liu Q."/>
            <person name="Xin Y.-H."/>
        </authorList>
    </citation>
    <scope>NUCLEOTIDE SEQUENCE [LARGE SCALE GENOMIC DNA]</scope>
    <source>
        <strain evidence="2 3">KACC 18899</strain>
    </source>
</reference>
<dbReference type="SUPFAM" id="SSF50129">
    <property type="entry name" value="GroES-like"/>
    <property type="match status" value="1"/>
</dbReference>
<accession>A0ABU8V9P4</accession>
<dbReference type="InterPro" id="IPR013154">
    <property type="entry name" value="ADH-like_N"/>
</dbReference>
<dbReference type="GO" id="GO:0016491">
    <property type="term" value="F:oxidoreductase activity"/>
    <property type="evidence" value="ECO:0007669"/>
    <property type="project" value="UniProtKB-KW"/>
</dbReference>
<evidence type="ECO:0000313" key="2">
    <source>
        <dbReference type="EMBL" id="MEJ8810378.1"/>
    </source>
</evidence>
<dbReference type="InterPro" id="IPR013149">
    <property type="entry name" value="ADH-like_C"/>
</dbReference>
<dbReference type="EC" id="1.-.-.-" evidence="2"/>
<keyword evidence="3" id="KW-1185">Reference proteome</keyword>
<dbReference type="Pfam" id="PF00107">
    <property type="entry name" value="ADH_zinc_N"/>
    <property type="match status" value="1"/>
</dbReference>
<evidence type="ECO:0000313" key="3">
    <source>
        <dbReference type="Proteomes" id="UP001365846"/>
    </source>
</evidence>
<dbReference type="Pfam" id="PF08240">
    <property type="entry name" value="ADH_N"/>
    <property type="match status" value="1"/>
</dbReference>
<sequence>MKAVLARRHGPPETLTVEEIDSPVPGKGEVLVTVHASAVNFPDTLIIGNKYQFKPALPFSPGGEVAGTIKSVGPGVEGYAAGDRVIAVCGWGGFAEEVVTDARKLVRLPAGIAMEDAAALVITYGTSHYALQERANIQPGETLLVLGAAGGTGISAIELGKLMGARVIAAASTDEKLALCRQSGADETINYATEDLRERIKALTGGKGVDVVYDPVGGAYTEPALRSMAWKGRYLVIGFTAGEIPRPPLNLALLKGCSIVGVFYGGFSQAEPKRYDMLMQELLGWLAEGRIRPSITARYPLERAAEALRVVADRKATGKIMLSTALGRGGQ</sequence>
<protein>
    <submittedName>
        <fullName evidence="2">NADPH:quinone oxidoreductase family protein</fullName>
        <ecNumber evidence="2">1.-.-.-</ecNumber>
    </submittedName>
</protein>
<comment type="caution">
    <text evidence="2">The sequence shown here is derived from an EMBL/GenBank/DDBJ whole genome shotgun (WGS) entry which is preliminary data.</text>
</comment>
<evidence type="ECO:0000259" key="1">
    <source>
        <dbReference type="SMART" id="SM00829"/>
    </source>
</evidence>
<dbReference type="RefSeq" id="WP_340355703.1">
    <property type="nucleotide sequence ID" value="NZ_JBBKZU010000002.1"/>
</dbReference>
<dbReference type="InterPro" id="IPR011032">
    <property type="entry name" value="GroES-like_sf"/>
</dbReference>
<dbReference type="CDD" id="cd08241">
    <property type="entry name" value="QOR1"/>
    <property type="match status" value="1"/>
</dbReference>
<dbReference type="SMART" id="SM00829">
    <property type="entry name" value="PKS_ER"/>
    <property type="match status" value="1"/>
</dbReference>